<name>A0A4Y7QDG6_9AGAM</name>
<proteinExistence type="predicted"/>
<feature type="region of interest" description="Disordered" evidence="1">
    <location>
        <begin position="135"/>
        <end position="165"/>
    </location>
</feature>
<dbReference type="EMBL" id="ML170164">
    <property type="protein sequence ID" value="TDL25258.1"/>
    <property type="molecule type" value="Genomic_DNA"/>
</dbReference>
<feature type="compositionally biased region" description="Low complexity" evidence="1">
    <location>
        <begin position="135"/>
        <end position="157"/>
    </location>
</feature>
<reference evidence="2 3" key="1">
    <citation type="submission" date="2018-06" db="EMBL/GenBank/DDBJ databases">
        <title>A transcriptomic atlas of mushroom development highlights an independent origin of complex multicellularity.</title>
        <authorList>
            <consortium name="DOE Joint Genome Institute"/>
            <person name="Krizsan K."/>
            <person name="Almasi E."/>
            <person name="Merenyi Z."/>
            <person name="Sahu N."/>
            <person name="Viragh M."/>
            <person name="Koszo T."/>
            <person name="Mondo S."/>
            <person name="Kiss B."/>
            <person name="Balint B."/>
            <person name="Kues U."/>
            <person name="Barry K."/>
            <person name="Hegedus J.C."/>
            <person name="Henrissat B."/>
            <person name="Johnson J."/>
            <person name="Lipzen A."/>
            <person name="Ohm R."/>
            <person name="Nagy I."/>
            <person name="Pangilinan J."/>
            <person name="Yan J."/>
            <person name="Xiong Y."/>
            <person name="Grigoriev I.V."/>
            <person name="Hibbett D.S."/>
            <person name="Nagy L.G."/>
        </authorList>
    </citation>
    <scope>NUCLEOTIDE SEQUENCE [LARGE SCALE GENOMIC DNA]</scope>
    <source>
        <strain evidence="2 3">SZMC22713</strain>
    </source>
</reference>
<sequence length="165" mass="16966">MRSVRSMAKLGGWATQLRVGTPSEELESRLDKDEKKKSKKESESVSRGSTSSFEAGTLLPARSKGVASLMKLSTGPATSLVDAAGNISRFGTFSARSSAASSATNHNVNNRLSAGSSLNIDMSVRRVSAGSSISVSGTSLESASTASSIITASSSSADEIEEDLG</sequence>
<accession>A0A4Y7QDG6</accession>
<feature type="compositionally biased region" description="Low complexity" evidence="1">
    <location>
        <begin position="45"/>
        <end position="54"/>
    </location>
</feature>
<keyword evidence="3" id="KW-1185">Reference proteome</keyword>
<dbReference type="Proteomes" id="UP000294933">
    <property type="component" value="Unassembled WGS sequence"/>
</dbReference>
<protein>
    <submittedName>
        <fullName evidence="2">Uncharacterized protein</fullName>
    </submittedName>
</protein>
<gene>
    <name evidence="2" type="ORF">BD410DRAFT_785142</name>
</gene>
<feature type="region of interest" description="Disordered" evidence="1">
    <location>
        <begin position="1"/>
        <end position="57"/>
    </location>
</feature>
<evidence type="ECO:0000256" key="1">
    <source>
        <dbReference type="SAM" id="MobiDB-lite"/>
    </source>
</evidence>
<feature type="compositionally biased region" description="Basic and acidic residues" evidence="1">
    <location>
        <begin position="26"/>
        <end position="44"/>
    </location>
</feature>
<evidence type="ECO:0000313" key="3">
    <source>
        <dbReference type="Proteomes" id="UP000294933"/>
    </source>
</evidence>
<organism evidence="2 3">
    <name type="scientific">Rickenella mellea</name>
    <dbReference type="NCBI Taxonomy" id="50990"/>
    <lineage>
        <taxon>Eukaryota</taxon>
        <taxon>Fungi</taxon>
        <taxon>Dikarya</taxon>
        <taxon>Basidiomycota</taxon>
        <taxon>Agaricomycotina</taxon>
        <taxon>Agaricomycetes</taxon>
        <taxon>Hymenochaetales</taxon>
        <taxon>Rickenellaceae</taxon>
        <taxon>Rickenella</taxon>
    </lineage>
</organism>
<evidence type="ECO:0000313" key="2">
    <source>
        <dbReference type="EMBL" id="TDL25258.1"/>
    </source>
</evidence>
<dbReference type="AlphaFoldDB" id="A0A4Y7QDG6"/>
<dbReference type="VEuPathDB" id="FungiDB:BD410DRAFT_785142"/>